<protein>
    <submittedName>
        <fullName evidence="1">Uncharacterized protein</fullName>
    </submittedName>
</protein>
<sequence length="432" mass="49595">MLSYFQKEAPLTNENTLQKCLRIAELNETTATLNEETLFLKLELIAQELNLTFDKSVDGDKTTITIFGPILVVDFEFEKDKIKFCKIINSTSQNENNVNNDIDDDTLKNSFTVFFGLEDGSDENFFLNQKINNYFLPTKNVTVPEIDVVSLAGQNNVVYNFLNPKNLTENTFKSHTVLYFEFEPSVVVCSKIGKLILNGIKSFENKDLMDTEIETFDEISKLNSVTELLLMDIKFEGNKRKSLVRLKEGSYLKFYIPANLDDSKGFKLEKISFSSMIQIHEIIKYVRLQIKFNCLIQSCFNEFSFELESKKCLFSVPVVEFVLISNLKLGLKDKTAEELILRIEVGIEILVVLVIVEAVKQLEEAREEEIQENFLKMMTIFEVNESLTESEGFKGKSKIWIYKKIVFEDLAEELGRPISNLVCTSLLALQMN</sequence>
<name>A0AAD5XXR2_9FUNG</name>
<keyword evidence="2" id="KW-1185">Reference proteome</keyword>
<organism evidence="1 2">
    <name type="scientific">Clydaea vesicula</name>
    <dbReference type="NCBI Taxonomy" id="447962"/>
    <lineage>
        <taxon>Eukaryota</taxon>
        <taxon>Fungi</taxon>
        <taxon>Fungi incertae sedis</taxon>
        <taxon>Chytridiomycota</taxon>
        <taxon>Chytridiomycota incertae sedis</taxon>
        <taxon>Chytridiomycetes</taxon>
        <taxon>Lobulomycetales</taxon>
        <taxon>Lobulomycetaceae</taxon>
        <taxon>Clydaea</taxon>
    </lineage>
</organism>
<evidence type="ECO:0000313" key="2">
    <source>
        <dbReference type="Proteomes" id="UP001211065"/>
    </source>
</evidence>
<evidence type="ECO:0000313" key="1">
    <source>
        <dbReference type="EMBL" id="KAJ3218113.1"/>
    </source>
</evidence>
<accession>A0AAD5XXR2</accession>
<proteinExistence type="predicted"/>
<reference evidence="1" key="1">
    <citation type="submission" date="2020-05" db="EMBL/GenBank/DDBJ databases">
        <title>Phylogenomic resolution of chytrid fungi.</title>
        <authorList>
            <person name="Stajich J.E."/>
            <person name="Amses K."/>
            <person name="Simmons R."/>
            <person name="Seto K."/>
            <person name="Myers J."/>
            <person name="Bonds A."/>
            <person name="Quandt C.A."/>
            <person name="Barry K."/>
            <person name="Liu P."/>
            <person name="Grigoriev I."/>
            <person name="Longcore J.E."/>
            <person name="James T.Y."/>
        </authorList>
    </citation>
    <scope>NUCLEOTIDE SEQUENCE</scope>
    <source>
        <strain evidence="1">JEL0476</strain>
    </source>
</reference>
<dbReference type="EMBL" id="JADGJW010000395">
    <property type="protein sequence ID" value="KAJ3218113.1"/>
    <property type="molecule type" value="Genomic_DNA"/>
</dbReference>
<dbReference type="Proteomes" id="UP001211065">
    <property type="component" value="Unassembled WGS sequence"/>
</dbReference>
<gene>
    <name evidence="1" type="ORF">HK099_005188</name>
</gene>
<dbReference type="AlphaFoldDB" id="A0AAD5XXR2"/>
<comment type="caution">
    <text evidence="1">The sequence shown here is derived from an EMBL/GenBank/DDBJ whole genome shotgun (WGS) entry which is preliminary data.</text>
</comment>